<feature type="compositionally biased region" description="Low complexity" evidence="1">
    <location>
        <begin position="235"/>
        <end position="245"/>
    </location>
</feature>
<dbReference type="Proteomes" id="UP001055108">
    <property type="component" value="Unassembled WGS sequence"/>
</dbReference>
<feature type="chain" id="PRO_5041418410" evidence="2">
    <location>
        <begin position="42"/>
        <end position="336"/>
    </location>
</feature>
<accession>A0AA37HQM7</accession>
<dbReference type="AlphaFoldDB" id="A0AA37HQM7"/>
<proteinExistence type="predicted"/>
<protein>
    <submittedName>
        <fullName evidence="3">Uncharacterized protein</fullName>
    </submittedName>
</protein>
<feature type="region of interest" description="Disordered" evidence="1">
    <location>
        <begin position="123"/>
        <end position="336"/>
    </location>
</feature>
<reference evidence="3" key="2">
    <citation type="submission" date="2021-08" db="EMBL/GenBank/DDBJ databases">
        <authorList>
            <person name="Tani A."/>
            <person name="Ola A."/>
            <person name="Ogura Y."/>
            <person name="Katsura K."/>
            <person name="Hayashi T."/>
        </authorList>
    </citation>
    <scope>NUCLEOTIDE SEQUENCE</scope>
    <source>
        <strain evidence="3">NBRC 103626</strain>
    </source>
</reference>
<evidence type="ECO:0000313" key="3">
    <source>
        <dbReference type="EMBL" id="GJD79791.1"/>
    </source>
</evidence>
<feature type="compositionally biased region" description="Basic and acidic residues" evidence="1">
    <location>
        <begin position="130"/>
        <end position="139"/>
    </location>
</feature>
<name>A0AA37HQM7_9HYPH</name>
<feature type="compositionally biased region" description="Basic and acidic residues" evidence="1">
    <location>
        <begin position="169"/>
        <end position="181"/>
    </location>
</feature>
<feature type="compositionally biased region" description="Low complexity" evidence="1">
    <location>
        <begin position="199"/>
        <end position="215"/>
    </location>
</feature>
<keyword evidence="2" id="KW-0732">Signal</keyword>
<feature type="signal peptide" evidence="2">
    <location>
        <begin position="1"/>
        <end position="41"/>
    </location>
</feature>
<reference evidence="3" key="1">
    <citation type="journal article" date="2016" name="Front. Microbiol.">
        <title>Genome Sequence of the Piezophilic, Mesophilic Sulfate-Reducing Bacterium Desulfovibrio indicus J2T.</title>
        <authorList>
            <person name="Cao J."/>
            <person name="Maignien L."/>
            <person name="Shao Z."/>
            <person name="Alain K."/>
            <person name="Jebbar M."/>
        </authorList>
    </citation>
    <scope>NUCLEOTIDE SEQUENCE</scope>
    <source>
        <strain evidence="3">NBRC 103626</strain>
    </source>
</reference>
<evidence type="ECO:0000256" key="1">
    <source>
        <dbReference type="SAM" id="MobiDB-lite"/>
    </source>
</evidence>
<sequence length="336" mass="35716">MQTSPRSGILHILSRQKPGRGLRAAAAACALLAGSALSAQAQYVFEDEILPPRAVAWRLNDRGFTGIGRPRFDGGAYIVEAFDPRGDRVRLVVAPDNGAILGRQRLDVPVSVERPARPAAGYGWTEEEFGSPRRRDAERLVPPGRIPMPEDRGVYAARPLPPVAARPVESVRREPAREPTREAAVADPTGNPLGLNPDAAVRQPPQRRAARTTPPAEKPQSPRLSDVKPPTRLTPEAPRPAVAKAEPPKPEAPRTETAKIEAKVDPKADAPKGPAMPAAQVPPSTPAPTKAADLKPADKPADPGWKDPPEAKRNVRVIGGATIVPGTTDKESAAGN</sequence>
<comment type="caution">
    <text evidence="3">The sequence shown here is derived from an EMBL/GenBank/DDBJ whole genome shotgun (WGS) entry which is preliminary data.</text>
</comment>
<organism evidence="3 4">
    <name type="scientific">Methylobacterium gregans</name>
    <dbReference type="NCBI Taxonomy" id="374424"/>
    <lineage>
        <taxon>Bacteria</taxon>
        <taxon>Pseudomonadati</taxon>
        <taxon>Pseudomonadota</taxon>
        <taxon>Alphaproteobacteria</taxon>
        <taxon>Hyphomicrobiales</taxon>
        <taxon>Methylobacteriaceae</taxon>
        <taxon>Methylobacterium</taxon>
    </lineage>
</organism>
<dbReference type="EMBL" id="BPQM01000071">
    <property type="protein sequence ID" value="GJD79791.1"/>
    <property type="molecule type" value="Genomic_DNA"/>
</dbReference>
<gene>
    <name evidence="3" type="ORF">NBEOAGPD_3021</name>
</gene>
<dbReference type="RefSeq" id="WP_238303697.1">
    <property type="nucleotide sequence ID" value="NZ_BPQM01000071.1"/>
</dbReference>
<evidence type="ECO:0000256" key="2">
    <source>
        <dbReference type="SAM" id="SignalP"/>
    </source>
</evidence>
<feature type="compositionally biased region" description="Basic and acidic residues" evidence="1">
    <location>
        <begin position="292"/>
        <end position="313"/>
    </location>
</feature>
<feature type="compositionally biased region" description="Basic and acidic residues" evidence="1">
    <location>
        <begin position="246"/>
        <end position="270"/>
    </location>
</feature>
<keyword evidence="4" id="KW-1185">Reference proteome</keyword>
<evidence type="ECO:0000313" key="4">
    <source>
        <dbReference type="Proteomes" id="UP001055108"/>
    </source>
</evidence>